<name>A0ABS9LGG8_9BRAD</name>
<protein>
    <submittedName>
        <fullName evidence="1">Uncharacterized protein</fullName>
    </submittedName>
</protein>
<evidence type="ECO:0000313" key="1">
    <source>
        <dbReference type="EMBL" id="MCG2665884.1"/>
    </source>
</evidence>
<dbReference type="RefSeq" id="WP_237869096.1">
    <property type="nucleotide sequence ID" value="NZ_JAKLUA010000001.1"/>
</dbReference>
<dbReference type="Proteomes" id="UP001139012">
    <property type="component" value="Unassembled WGS sequence"/>
</dbReference>
<proteinExistence type="predicted"/>
<dbReference type="EMBL" id="JAKLUA010000001">
    <property type="protein sequence ID" value="MCG2665884.1"/>
    <property type="molecule type" value="Genomic_DNA"/>
</dbReference>
<organism evidence="1 2">
    <name type="scientific">Bradyrhizobium zhengyangense</name>
    <dbReference type="NCBI Taxonomy" id="2911009"/>
    <lineage>
        <taxon>Bacteria</taxon>
        <taxon>Pseudomonadati</taxon>
        <taxon>Pseudomonadota</taxon>
        <taxon>Alphaproteobacteria</taxon>
        <taxon>Hyphomicrobiales</taxon>
        <taxon>Nitrobacteraceae</taxon>
        <taxon>Bradyrhizobium</taxon>
    </lineage>
</organism>
<sequence length="52" mass="5834">MSDKTGADKDLWDMLNLLRRNELGRLSHAEIEIMLADMAALGWHIVKKPASA</sequence>
<gene>
    <name evidence="1" type="ORF">L6637_02920</name>
</gene>
<evidence type="ECO:0000313" key="2">
    <source>
        <dbReference type="Proteomes" id="UP001139012"/>
    </source>
</evidence>
<keyword evidence="2" id="KW-1185">Reference proteome</keyword>
<comment type="caution">
    <text evidence="1">The sequence shown here is derived from an EMBL/GenBank/DDBJ whole genome shotgun (WGS) entry which is preliminary data.</text>
</comment>
<accession>A0ABS9LGG8</accession>
<reference evidence="1" key="1">
    <citation type="submission" date="2022-01" db="EMBL/GenBank/DDBJ databases">
        <title>Genome sequnece data of strain Bradyrhizobium sp. nov.</title>
        <authorList>
            <person name="Zhang J."/>
        </authorList>
    </citation>
    <scope>NUCLEOTIDE SEQUENCE</scope>
    <source>
        <strain evidence="1">WYCCWR 12774</strain>
    </source>
</reference>